<evidence type="ECO:0000313" key="7">
    <source>
        <dbReference type="EMBL" id="EAS84089.1"/>
    </source>
</evidence>
<evidence type="ECO:0000256" key="2">
    <source>
        <dbReference type="ARBA" id="ARBA00022481"/>
    </source>
</evidence>
<gene>
    <name evidence="7" type="ORF">PU1002_00165</name>
</gene>
<dbReference type="RefSeq" id="WP_006996676.1">
    <property type="nucleotide sequence ID" value="NZ_CH724130.1"/>
</dbReference>
<dbReference type="Pfam" id="PF07963">
    <property type="entry name" value="N_methyl"/>
    <property type="match status" value="1"/>
</dbReference>
<sequence>MKVINNKKGFTLIELLVVVAIIGILSSVGVVAYNGYTAGAKETACKGNFRTIVKSVYENIMWCELNPTINFLWNPEQSWEFDCDTMFYNGMSVVSQHGYTTTEQLVSLTIRQIANIDRHRQLAAARGQETKLDSRSTLKTMTNPYTGYTVSGGTATRENYYGDRYDMTGSVSLLKRDSSGNELSNTWQQEGQLYLITKCRDKVIEHEFDIY</sequence>
<reference evidence="7 8" key="1">
    <citation type="submission" date="2006-04" db="EMBL/GenBank/DDBJ databases">
        <authorList>
            <person name="Giovannoni S.J."/>
            <person name="Cho J.-C."/>
            <person name="Ferriera S."/>
            <person name="Johnson J."/>
            <person name="Kravitz S."/>
            <person name="Halpern A."/>
            <person name="Remington K."/>
            <person name="Beeson K."/>
            <person name="Tran B."/>
            <person name="Rogers Y.-H."/>
            <person name="Friedman R."/>
            <person name="Venter J.C."/>
        </authorList>
    </citation>
    <scope>NUCLEOTIDE SEQUENCE [LARGE SCALE GENOMIC DNA]</scope>
    <source>
        <strain evidence="7 8">HTCC1002</strain>
    </source>
</reference>
<keyword evidence="2" id="KW-0488">Methylation</keyword>
<dbReference type="EMBL" id="AAPV01000002">
    <property type="protein sequence ID" value="EAS84089.1"/>
    <property type="molecule type" value="Genomic_DNA"/>
</dbReference>
<dbReference type="InterPro" id="IPR012902">
    <property type="entry name" value="N_methyl_site"/>
</dbReference>
<keyword evidence="5 6" id="KW-0472">Membrane</keyword>
<keyword evidence="4 6" id="KW-1133">Transmembrane helix</keyword>
<organism evidence="7 8">
    <name type="scientific">Pelagibacter ubique (strain HTCC1002)</name>
    <dbReference type="NCBI Taxonomy" id="314261"/>
    <lineage>
        <taxon>Bacteria</taxon>
        <taxon>Pseudomonadati</taxon>
        <taxon>Pseudomonadota</taxon>
        <taxon>Alphaproteobacteria</taxon>
        <taxon>Candidatus Pelagibacterales</taxon>
        <taxon>Candidatus Pelagibacteraceae</taxon>
        <taxon>Candidatus Pelagibacter</taxon>
    </lineage>
</organism>
<comment type="caution">
    <text evidence="7">The sequence shown here is derived from an EMBL/GenBank/DDBJ whole genome shotgun (WGS) entry which is preliminary data.</text>
</comment>
<evidence type="ECO:0000256" key="3">
    <source>
        <dbReference type="ARBA" id="ARBA00022692"/>
    </source>
</evidence>
<protein>
    <submittedName>
        <fullName evidence="7">Fimbrial protein pilin</fullName>
    </submittedName>
</protein>
<dbReference type="Proteomes" id="UP000005306">
    <property type="component" value="Unassembled WGS sequence"/>
</dbReference>
<evidence type="ECO:0000256" key="5">
    <source>
        <dbReference type="ARBA" id="ARBA00023136"/>
    </source>
</evidence>
<dbReference type="PROSITE" id="PS00409">
    <property type="entry name" value="PROKAR_NTER_METHYL"/>
    <property type="match status" value="1"/>
</dbReference>
<dbReference type="Gene3D" id="3.30.700.10">
    <property type="entry name" value="Glycoprotein, Type 4 Pilin"/>
    <property type="match status" value="1"/>
</dbReference>
<name>Q1UZV2_PELU1</name>
<evidence type="ECO:0000256" key="6">
    <source>
        <dbReference type="SAM" id="Phobius"/>
    </source>
</evidence>
<evidence type="ECO:0000256" key="1">
    <source>
        <dbReference type="ARBA" id="ARBA00004167"/>
    </source>
</evidence>
<evidence type="ECO:0000256" key="4">
    <source>
        <dbReference type="ARBA" id="ARBA00022989"/>
    </source>
</evidence>
<dbReference type="PANTHER" id="PTHR30093">
    <property type="entry name" value="GENERAL SECRETION PATHWAY PROTEIN G"/>
    <property type="match status" value="1"/>
</dbReference>
<keyword evidence="3 6" id="KW-0812">Transmembrane</keyword>
<dbReference type="PANTHER" id="PTHR30093:SF44">
    <property type="entry name" value="TYPE II SECRETION SYSTEM CORE PROTEIN G"/>
    <property type="match status" value="1"/>
</dbReference>
<dbReference type="SUPFAM" id="SSF54523">
    <property type="entry name" value="Pili subunits"/>
    <property type="match status" value="1"/>
</dbReference>
<dbReference type="AlphaFoldDB" id="Q1UZV2"/>
<dbReference type="HOGENOM" id="CLU_1303054_0_0_5"/>
<accession>Q1UZV2</accession>
<dbReference type="GO" id="GO:0016020">
    <property type="term" value="C:membrane"/>
    <property type="evidence" value="ECO:0007669"/>
    <property type="project" value="UniProtKB-SubCell"/>
</dbReference>
<dbReference type="InterPro" id="IPR045584">
    <property type="entry name" value="Pilin-like"/>
</dbReference>
<feature type="transmembrane region" description="Helical" evidence="6">
    <location>
        <begin position="12"/>
        <end position="36"/>
    </location>
</feature>
<dbReference type="NCBIfam" id="TIGR02532">
    <property type="entry name" value="IV_pilin_GFxxxE"/>
    <property type="match status" value="1"/>
</dbReference>
<comment type="subcellular location">
    <subcellularLocation>
        <location evidence="1">Membrane</location>
        <topology evidence="1">Single-pass membrane protein</topology>
    </subcellularLocation>
</comment>
<proteinExistence type="predicted"/>
<evidence type="ECO:0000313" key="8">
    <source>
        <dbReference type="Proteomes" id="UP000005306"/>
    </source>
</evidence>